<keyword evidence="2" id="KW-1185">Reference proteome</keyword>
<proteinExistence type="predicted"/>
<protein>
    <submittedName>
        <fullName evidence="1">Uncharacterized protein</fullName>
    </submittedName>
</protein>
<dbReference type="AlphaFoldDB" id="L0F467"/>
<dbReference type="KEGG" id="ddl:Desdi_0302"/>
<gene>
    <name evidence="1" type="ordered locus">Desdi_0302</name>
</gene>
<dbReference type="EMBL" id="CP003344">
    <property type="protein sequence ID" value="AGA67850.1"/>
    <property type="molecule type" value="Genomic_DNA"/>
</dbReference>
<dbReference type="Proteomes" id="UP000010797">
    <property type="component" value="Chromosome"/>
</dbReference>
<evidence type="ECO:0000313" key="2">
    <source>
        <dbReference type="Proteomes" id="UP000010797"/>
    </source>
</evidence>
<organism evidence="1 2">
    <name type="scientific">Desulfitobacterium dichloroeliminans (strain LMG P-21439 / DCA1)</name>
    <dbReference type="NCBI Taxonomy" id="871963"/>
    <lineage>
        <taxon>Bacteria</taxon>
        <taxon>Bacillati</taxon>
        <taxon>Bacillota</taxon>
        <taxon>Clostridia</taxon>
        <taxon>Eubacteriales</taxon>
        <taxon>Desulfitobacteriaceae</taxon>
        <taxon>Desulfitobacterium</taxon>
    </lineage>
</organism>
<evidence type="ECO:0000313" key="1">
    <source>
        <dbReference type="EMBL" id="AGA67850.1"/>
    </source>
</evidence>
<name>L0F467_DESDL</name>
<dbReference type="HOGENOM" id="CLU_2355146_0_0_9"/>
<dbReference type="RefSeq" id="WP_015260857.1">
    <property type="nucleotide sequence ID" value="NC_019903.1"/>
</dbReference>
<accession>L0F467</accession>
<dbReference type="OrthoDB" id="1825624at2"/>
<sequence length="96" mass="11118">MDVINLLRRVANRAYQRWIRKCVFLGTSTIQTRAKYFLIVSYALADIEHSKVNKPKVQLEQLDSIERLCGEKLIETSSEGCSRSLKSGSWVKRTRE</sequence>
<dbReference type="STRING" id="871963.Desdi_0302"/>
<reference evidence="2" key="1">
    <citation type="submission" date="2012-02" db="EMBL/GenBank/DDBJ databases">
        <title>Complete sequence of Desulfitobacterium dichloroeliminans LMG P-21439.</title>
        <authorList>
            <person name="Lucas S."/>
            <person name="Han J."/>
            <person name="Lapidus A."/>
            <person name="Cheng J.-F."/>
            <person name="Goodwin L."/>
            <person name="Pitluck S."/>
            <person name="Peters L."/>
            <person name="Ovchinnikova G."/>
            <person name="Teshima H."/>
            <person name="Detter J.C."/>
            <person name="Han C."/>
            <person name="Tapia R."/>
            <person name="Land M."/>
            <person name="Hauser L."/>
            <person name="Kyrpides N."/>
            <person name="Ivanova N."/>
            <person name="Pagani I."/>
            <person name="Kruse T."/>
            <person name="de Vos W.M."/>
            <person name="Boon N."/>
            <person name="Smidt H."/>
            <person name="Woyke T."/>
        </authorList>
    </citation>
    <scope>NUCLEOTIDE SEQUENCE [LARGE SCALE GENOMIC DNA]</scope>
    <source>
        <strain evidence="2">LMG P-21439 / DCA1</strain>
    </source>
</reference>